<protein>
    <submittedName>
        <fullName evidence="3">Unannotated protein</fullName>
    </submittedName>
</protein>
<evidence type="ECO:0000313" key="3">
    <source>
        <dbReference type="EMBL" id="CAB4334415.1"/>
    </source>
</evidence>
<keyword evidence="2" id="KW-0663">Pyridoxal phosphate</keyword>
<dbReference type="InterPro" id="IPR015424">
    <property type="entry name" value="PyrdxlP-dep_Trfase"/>
</dbReference>
<dbReference type="EMBL" id="CAESAO010000003">
    <property type="protein sequence ID" value="CAB4334415.1"/>
    <property type="molecule type" value="Genomic_DNA"/>
</dbReference>
<dbReference type="GO" id="GO:0005739">
    <property type="term" value="C:mitochondrion"/>
    <property type="evidence" value="ECO:0007669"/>
    <property type="project" value="TreeGrafter"/>
</dbReference>
<dbReference type="Gene3D" id="3.90.1150.10">
    <property type="entry name" value="Aspartate Aminotransferase, domain 1"/>
    <property type="match status" value="1"/>
</dbReference>
<proteinExistence type="inferred from homology"/>
<evidence type="ECO:0000256" key="2">
    <source>
        <dbReference type="ARBA" id="ARBA00022898"/>
    </source>
</evidence>
<dbReference type="PANTHER" id="PTHR45688:SF13">
    <property type="entry name" value="ALANINE--GLYOXYLATE AMINOTRANSFERASE 2-LIKE"/>
    <property type="match status" value="1"/>
</dbReference>
<dbReference type="InterPro" id="IPR015422">
    <property type="entry name" value="PyrdxlP-dep_Trfase_small"/>
</dbReference>
<dbReference type="AlphaFoldDB" id="A0A6J5YV99"/>
<dbReference type="GO" id="GO:0030170">
    <property type="term" value="F:pyridoxal phosphate binding"/>
    <property type="evidence" value="ECO:0007669"/>
    <property type="project" value="InterPro"/>
</dbReference>
<dbReference type="PANTHER" id="PTHR45688">
    <property type="match status" value="1"/>
</dbReference>
<dbReference type="InterPro" id="IPR005814">
    <property type="entry name" value="Aminotrans_3"/>
</dbReference>
<dbReference type="SUPFAM" id="SSF53383">
    <property type="entry name" value="PLP-dependent transferases"/>
    <property type="match status" value="1"/>
</dbReference>
<sequence length="420" mass="45097">MGDVDLGLVEGQGIRVSDADGNEYVDAISAEWVLNLGFRHPEIKQAIVEQLDVIDYVSPVFENQTRTELAKRLAELAPGRLEKVLYALSGGAAVEGAMHLAMRTTGGSDFVCLDAAYHGRTFATIGLTYVHPGMVEGSNKGLDRYIPRQMRVPNYYCYRCPLKLEPETCDLACADLVDFALERGHTNGPAGVIVEPYQANGGMVPAPDGWLARVHEMCQAHDVPLIVDEVQGALCRCGPMFASERSGIEPEMIILGKALGGGLPLSATITVPEYSELLDWEYGFTEAGNPVACAAGLAMLEVMVRDDLPANSEAMGEILVSRLEEIAQGSKLIGDIRGQGLMVGVELVTDKATKEPACAETDLVMGACLEHGLMVGKTGPVFGQNGNVIKFKPAVNVDEQDIDEIVTLFGRALMQVEATL</sequence>
<dbReference type="Pfam" id="PF00202">
    <property type="entry name" value="Aminotran_3"/>
    <property type="match status" value="1"/>
</dbReference>
<dbReference type="Gene3D" id="3.40.640.10">
    <property type="entry name" value="Type I PLP-dependent aspartate aminotransferase-like (Major domain)"/>
    <property type="match status" value="1"/>
</dbReference>
<gene>
    <name evidence="3" type="ORF">UFOPK3522_00074</name>
</gene>
<dbReference type="InterPro" id="IPR015421">
    <property type="entry name" value="PyrdxlP-dep_Trfase_major"/>
</dbReference>
<dbReference type="PIRSF" id="PIRSF000521">
    <property type="entry name" value="Transaminase_4ab_Lys_Orn"/>
    <property type="match status" value="1"/>
</dbReference>
<dbReference type="GO" id="GO:0008483">
    <property type="term" value="F:transaminase activity"/>
    <property type="evidence" value="ECO:0007669"/>
    <property type="project" value="InterPro"/>
</dbReference>
<comment type="similarity">
    <text evidence="1">Belongs to the class-III pyridoxal-phosphate-dependent aminotransferase family.</text>
</comment>
<organism evidence="3">
    <name type="scientific">freshwater metagenome</name>
    <dbReference type="NCBI Taxonomy" id="449393"/>
    <lineage>
        <taxon>unclassified sequences</taxon>
        <taxon>metagenomes</taxon>
        <taxon>ecological metagenomes</taxon>
    </lineage>
</organism>
<name>A0A6J5YV99_9ZZZZ</name>
<evidence type="ECO:0000256" key="1">
    <source>
        <dbReference type="ARBA" id="ARBA00008954"/>
    </source>
</evidence>
<dbReference type="CDD" id="cd00610">
    <property type="entry name" value="OAT_like"/>
    <property type="match status" value="1"/>
</dbReference>
<reference evidence="3" key="1">
    <citation type="submission" date="2020-05" db="EMBL/GenBank/DDBJ databases">
        <authorList>
            <person name="Chiriac C."/>
            <person name="Salcher M."/>
            <person name="Ghai R."/>
            <person name="Kavagutti S V."/>
        </authorList>
    </citation>
    <scope>NUCLEOTIDE SEQUENCE</scope>
</reference>
<accession>A0A6J5YV99</accession>